<sequence length="206" mass="22456">MNSASIAPMTTHAYLILHGWQNHRPEGHWQHWLADRLTELDHRVSYPQLPDPDDPELEVWLTELTRHLDELNGSGSGERVVIAHSLSSVLWLHAAARGMKQLRYADRVLLVAPPSPATVAGIPEISAFVPAALNPPLPTPTRLVAGADDPYCPEGADRIYAEPLGIPADILPTAAHLDLDAGYGSWPAVLDWCLHATTPLTPRPAP</sequence>
<protein>
    <recommendedName>
        <fullName evidence="3">Hydrolase</fullName>
    </recommendedName>
</protein>
<proteinExistence type="predicted"/>
<dbReference type="InterPro" id="IPR010662">
    <property type="entry name" value="RBBP9/YdeN"/>
</dbReference>
<gene>
    <name evidence="1" type="ORF">M878_29305</name>
</gene>
<dbReference type="AlphaFoldDB" id="V6K1K3"/>
<organism evidence="1 2">
    <name type="scientific">Streptomyces roseochromogenus subsp. oscitans DS 12.976</name>
    <dbReference type="NCBI Taxonomy" id="1352936"/>
    <lineage>
        <taxon>Bacteria</taxon>
        <taxon>Bacillati</taxon>
        <taxon>Actinomycetota</taxon>
        <taxon>Actinomycetes</taxon>
        <taxon>Kitasatosporales</taxon>
        <taxon>Streptomycetaceae</taxon>
        <taxon>Streptomyces</taxon>
    </lineage>
</organism>
<dbReference type="SUPFAM" id="SSF53474">
    <property type="entry name" value="alpha/beta-Hydrolases"/>
    <property type="match status" value="1"/>
</dbReference>
<dbReference type="GO" id="GO:0016787">
    <property type="term" value="F:hydrolase activity"/>
    <property type="evidence" value="ECO:0007669"/>
    <property type="project" value="InterPro"/>
</dbReference>
<evidence type="ECO:0008006" key="3">
    <source>
        <dbReference type="Google" id="ProtNLM"/>
    </source>
</evidence>
<dbReference type="HOGENOM" id="CLU_088863_3_0_11"/>
<name>V6K1K3_STRRC</name>
<dbReference type="Proteomes" id="UP000017984">
    <property type="component" value="Chromosome"/>
</dbReference>
<dbReference type="PATRIC" id="fig|1352936.5.peg.6112"/>
<dbReference type="EMBL" id="AWQX01000250">
    <property type="protein sequence ID" value="EST25261.1"/>
    <property type="molecule type" value="Genomic_DNA"/>
</dbReference>
<comment type="caution">
    <text evidence="1">The sequence shown here is derived from an EMBL/GenBank/DDBJ whole genome shotgun (WGS) entry which is preliminary data.</text>
</comment>
<reference evidence="1 2" key="1">
    <citation type="journal article" date="2014" name="Genome Announc.">
        <title>Draft Genome Sequence of Streptomyces roseochromogenes subsp. oscitans DS 12.976, Producer of the Aminocoumarin Antibiotic Clorobiocin.</title>
        <authorList>
            <person name="Ruckert C."/>
            <person name="Kalinowski J."/>
            <person name="Heide L."/>
            <person name="Apel A.K."/>
        </authorList>
    </citation>
    <scope>NUCLEOTIDE SEQUENCE [LARGE SCALE GENOMIC DNA]</scope>
    <source>
        <strain evidence="1 2">DS 12.976</strain>
    </source>
</reference>
<dbReference type="Pfam" id="PF06821">
    <property type="entry name" value="Ser_hydrolase"/>
    <property type="match status" value="1"/>
</dbReference>
<accession>V6K1K3</accession>
<keyword evidence="2" id="KW-1185">Reference proteome</keyword>
<evidence type="ECO:0000313" key="1">
    <source>
        <dbReference type="EMBL" id="EST25261.1"/>
    </source>
</evidence>
<dbReference type="Gene3D" id="3.40.50.1820">
    <property type="entry name" value="alpha/beta hydrolase"/>
    <property type="match status" value="1"/>
</dbReference>
<dbReference type="InterPro" id="IPR029058">
    <property type="entry name" value="AB_hydrolase_fold"/>
</dbReference>
<evidence type="ECO:0000313" key="2">
    <source>
        <dbReference type="Proteomes" id="UP000017984"/>
    </source>
</evidence>